<keyword evidence="2" id="KW-1185">Reference proteome</keyword>
<comment type="caution">
    <text evidence="1">The sequence shown here is derived from an EMBL/GenBank/DDBJ whole genome shotgun (WGS) entry which is preliminary data.</text>
</comment>
<dbReference type="Proteomes" id="UP001149165">
    <property type="component" value="Unassembled WGS sequence"/>
</dbReference>
<reference evidence="1" key="2">
    <citation type="journal article" date="2023" name="IMA Fungus">
        <title>Comparative genomic study of the Penicillium genus elucidates a diverse pangenome and 15 lateral gene transfer events.</title>
        <authorList>
            <person name="Petersen C."/>
            <person name="Sorensen T."/>
            <person name="Nielsen M.R."/>
            <person name="Sondergaard T.E."/>
            <person name="Sorensen J.L."/>
            <person name="Fitzpatrick D.A."/>
            <person name="Frisvad J.C."/>
            <person name="Nielsen K.L."/>
        </authorList>
    </citation>
    <scope>NUCLEOTIDE SEQUENCE</scope>
    <source>
        <strain evidence="1">IBT 30069</strain>
    </source>
</reference>
<dbReference type="OrthoDB" id="4368996at2759"/>
<accession>A0A9W9K8W5</accession>
<proteinExistence type="predicted"/>
<organism evidence="1 2">
    <name type="scientific">Penicillium angulare</name>
    <dbReference type="NCBI Taxonomy" id="116970"/>
    <lineage>
        <taxon>Eukaryota</taxon>
        <taxon>Fungi</taxon>
        <taxon>Dikarya</taxon>
        <taxon>Ascomycota</taxon>
        <taxon>Pezizomycotina</taxon>
        <taxon>Eurotiomycetes</taxon>
        <taxon>Eurotiomycetidae</taxon>
        <taxon>Eurotiales</taxon>
        <taxon>Aspergillaceae</taxon>
        <taxon>Penicillium</taxon>
    </lineage>
</organism>
<gene>
    <name evidence="1" type="ORF">N7456_007592</name>
</gene>
<dbReference type="AlphaFoldDB" id="A0A9W9K8W5"/>
<dbReference type="EMBL" id="JAPQKH010000005">
    <property type="protein sequence ID" value="KAJ5096871.1"/>
    <property type="molecule type" value="Genomic_DNA"/>
</dbReference>
<sequence length="298" mass="33813">MVRKCIFICKLVVLVVVFSVTECVGFGLTVWTLLMGYILSCFFVINVDDHDDHDEQPGNAEAPQPPQAPEFQHPNVILDDIRNKDLPQTSGELVVQGIRVVNWITTPGVPGCSVRMNQLTWNELVALAAEPINFMPHVRTSRVALGYLVDLWEGSRLPRRWITWHVNFQLGDHAYGRTTDGIIVLDDITRTPGTTMPPISNIFLTLYARHHGSLDSLRYVAVRDIRNMNTVPLLSEFGFGLHIFEKNSYNYMAIMGTRIGRTVAYIVLAGFPRGSVEVTEIRLYRRMTYHLRFDLSPV</sequence>
<evidence type="ECO:0000313" key="1">
    <source>
        <dbReference type="EMBL" id="KAJ5096871.1"/>
    </source>
</evidence>
<reference evidence="1" key="1">
    <citation type="submission" date="2022-11" db="EMBL/GenBank/DDBJ databases">
        <authorList>
            <person name="Petersen C."/>
        </authorList>
    </citation>
    <scope>NUCLEOTIDE SEQUENCE</scope>
    <source>
        <strain evidence="1">IBT 30069</strain>
    </source>
</reference>
<protein>
    <submittedName>
        <fullName evidence="1">Uncharacterized protein</fullName>
    </submittedName>
</protein>
<name>A0A9W9K8W5_9EURO</name>
<evidence type="ECO:0000313" key="2">
    <source>
        <dbReference type="Proteomes" id="UP001149165"/>
    </source>
</evidence>